<comment type="caution">
    <text evidence="1">The sequence shown here is derived from an EMBL/GenBank/DDBJ whole genome shotgun (WGS) entry which is preliminary data.</text>
</comment>
<protein>
    <submittedName>
        <fullName evidence="1">Uncharacterized protein</fullName>
    </submittedName>
</protein>
<accession>A0A226EVA5</accession>
<name>A0A226EVA5_FOLCA</name>
<dbReference type="SUPFAM" id="SSF52047">
    <property type="entry name" value="RNI-like"/>
    <property type="match status" value="1"/>
</dbReference>
<dbReference type="Proteomes" id="UP000198287">
    <property type="component" value="Unassembled WGS sequence"/>
</dbReference>
<evidence type="ECO:0000313" key="1">
    <source>
        <dbReference type="EMBL" id="OXA61459.1"/>
    </source>
</evidence>
<proteinExistence type="predicted"/>
<dbReference type="AlphaFoldDB" id="A0A226EVA5"/>
<evidence type="ECO:0000313" key="2">
    <source>
        <dbReference type="Proteomes" id="UP000198287"/>
    </source>
</evidence>
<reference evidence="1 2" key="1">
    <citation type="submission" date="2015-12" db="EMBL/GenBank/DDBJ databases">
        <title>The genome of Folsomia candida.</title>
        <authorList>
            <person name="Faddeeva A."/>
            <person name="Derks M.F."/>
            <person name="Anvar Y."/>
            <person name="Smit S."/>
            <person name="Van Straalen N."/>
            <person name="Roelofs D."/>
        </authorList>
    </citation>
    <scope>NUCLEOTIDE SEQUENCE [LARGE SCALE GENOMIC DNA]</scope>
    <source>
        <strain evidence="1 2">VU population</strain>
        <tissue evidence="1">Whole body</tissue>
    </source>
</reference>
<organism evidence="1 2">
    <name type="scientific">Folsomia candida</name>
    <name type="common">Springtail</name>
    <dbReference type="NCBI Taxonomy" id="158441"/>
    <lineage>
        <taxon>Eukaryota</taxon>
        <taxon>Metazoa</taxon>
        <taxon>Ecdysozoa</taxon>
        <taxon>Arthropoda</taxon>
        <taxon>Hexapoda</taxon>
        <taxon>Collembola</taxon>
        <taxon>Entomobryomorpha</taxon>
        <taxon>Isotomoidea</taxon>
        <taxon>Isotomidae</taxon>
        <taxon>Proisotominae</taxon>
        <taxon>Folsomia</taxon>
    </lineage>
</organism>
<feature type="non-terminal residue" evidence="1">
    <location>
        <position position="1"/>
    </location>
</feature>
<dbReference type="EMBL" id="LNIX01000001">
    <property type="protein sequence ID" value="OXA61459.1"/>
    <property type="molecule type" value="Genomic_DNA"/>
</dbReference>
<gene>
    <name evidence="1" type="ORF">Fcan01_00567</name>
</gene>
<keyword evidence="2" id="KW-1185">Reference proteome</keyword>
<sequence>IISTIYQNLGYHDARTCLTLNRAWYYYCLNRFKDFKTVVTIPDWTSLSEYFTYSSPHPQSTDVHAKFRFSPDTNLSSVNQGKQLTKFFTKFGPQMKWLDAYMNYGSKDELTQFGLVLKTLTNLEELHLYLDRRDNRSMDWYHDSKGIVVPNLKKLRIYYKSDVAWSTSEFIDYFLLNSTVFPALEDIELPPYSVLRKDGIQRRMTDMVVSSLSHWEPPFRPGIHRYMKRLRLLYTNVEILINQWGSRGLEGLGFYDSFRWTQVSRDEIGAVLRSHSNFLKTFSLPINLLREEEFVGLNFPRMENLTELEVEFIMGKVEIDEVDRWEFPEINVSELFPNLKKLRVKVTFVSEANTQIVAAIGDIFIPLGEGYRNVSVTKLELVNPYVSRTERKEWRDGICKLFPKLEKFVGAEAKVVDEEDDGVYDANISGRF</sequence>